<evidence type="ECO:0000256" key="2">
    <source>
        <dbReference type="ARBA" id="ARBA00007998"/>
    </source>
</evidence>
<keyword evidence="7 8" id="KW-0472">Membrane</keyword>
<dbReference type="EMBL" id="FXTI01000006">
    <property type="protein sequence ID" value="SMO70325.1"/>
    <property type="molecule type" value="Genomic_DNA"/>
</dbReference>
<evidence type="ECO:0000313" key="10">
    <source>
        <dbReference type="Proteomes" id="UP000315636"/>
    </source>
</evidence>
<dbReference type="RefSeq" id="WP_142505626.1">
    <property type="nucleotide sequence ID" value="NZ_FXTI01000006.1"/>
</dbReference>
<keyword evidence="4" id="KW-0309">Germination</keyword>
<accession>A0A521DFG4</accession>
<organism evidence="9 10">
    <name type="scientific">Melghirimyces algeriensis</name>
    <dbReference type="NCBI Taxonomy" id="910412"/>
    <lineage>
        <taxon>Bacteria</taxon>
        <taxon>Bacillati</taxon>
        <taxon>Bacillota</taxon>
        <taxon>Bacilli</taxon>
        <taxon>Bacillales</taxon>
        <taxon>Thermoactinomycetaceae</taxon>
        <taxon>Melghirimyces</taxon>
    </lineage>
</organism>
<sequence>MILYPFTEKGSMGKLKATSIGSLITTLIYTFLTLTTLFVFSPVEFSPVPAVVIYMLKAFKFQLVERPNLYFLSLWIPSVFTSVVSSYLYLGSVGFSRLSRQKSHQKWVW</sequence>
<name>A0A521DFG4_9BACL</name>
<evidence type="ECO:0000256" key="3">
    <source>
        <dbReference type="ARBA" id="ARBA00022448"/>
    </source>
</evidence>
<dbReference type="GO" id="GO:0009847">
    <property type="term" value="P:spore germination"/>
    <property type="evidence" value="ECO:0007669"/>
    <property type="project" value="InterPro"/>
</dbReference>
<dbReference type="Proteomes" id="UP000315636">
    <property type="component" value="Unassembled WGS sequence"/>
</dbReference>
<evidence type="ECO:0000256" key="1">
    <source>
        <dbReference type="ARBA" id="ARBA00004141"/>
    </source>
</evidence>
<proteinExistence type="inferred from homology"/>
<keyword evidence="5 8" id="KW-0812">Transmembrane</keyword>
<evidence type="ECO:0000313" key="9">
    <source>
        <dbReference type="EMBL" id="SMO70325.1"/>
    </source>
</evidence>
<dbReference type="GO" id="GO:0016020">
    <property type="term" value="C:membrane"/>
    <property type="evidence" value="ECO:0007669"/>
    <property type="project" value="UniProtKB-SubCell"/>
</dbReference>
<evidence type="ECO:0000256" key="7">
    <source>
        <dbReference type="ARBA" id="ARBA00023136"/>
    </source>
</evidence>
<comment type="similarity">
    <text evidence="2">Belongs to the amino acid-polyamine-organocation (APC) superfamily. Spore germination protein (SGP) (TC 2.A.3.9) family.</text>
</comment>
<dbReference type="InterPro" id="IPR004761">
    <property type="entry name" value="Spore_GerAB"/>
</dbReference>
<dbReference type="PANTHER" id="PTHR34975:SF2">
    <property type="entry name" value="SPORE GERMINATION PROTEIN A2"/>
    <property type="match status" value="1"/>
</dbReference>
<dbReference type="AlphaFoldDB" id="A0A521DFG4"/>
<evidence type="ECO:0000256" key="6">
    <source>
        <dbReference type="ARBA" id="ARBA00022989"/>
    </source>
</evidence>
<reference evidence="9 10" key="1">
    <citation type="submission" date="2017-05" db="EMBL/GenBank/DDBJ databases">
        <authorList>
            <person name="Varghese N."/>
            <person name="Submissions S."/>
        </authorList>
    </citation>
    <scope>NUCLEOTIDE SEQUENCE [LARGE SCALE GENOMIC DNA]</scope>
    <source>
        <strain evidence="9 10">DSM 45474</strain>
    </source>
</reference>
<protein>
    <submittedName>
        <fullName evidence="9">Spore germination protein</fullName>
    </submittedName>
</protein>
<comment type="subcellular location">
    <subcellularLocation>
        <location evidence="1">Membrane</location>
        <topology evidence="1">Multi-pass membrane protein</topology>
    </subcellularLocation>
</comment>
<dbReference type="Pfam" id="PF03845">
    <property type="entry name" value="Spore_permease"/>
    <property type="match status" value="1"/>
</dbReference>
<evidence type="ECO:0000256" key="4">
    <source>
        <dbReference type="ARBA" id="ARBA00022544"/>
    </source>
</evidence>
<dbReference type="OrthoDB" id="2446105at2"/>
<feature type="transmembrane region" description="Helical" evidence="8">
    <location>
        <begin position="20"/>
        <end position="40"/>
    </location>
</feature>
<evidence type="ECO:0000256" key="5">
    <source>
        <dbReference type="ARBA" id="ARBA00022692"/>
    </source>
</evidence>
<evidence type="ECO:0000256" key="8">
    <source>
        <dbReference type="SAM" id="Phobius"/>
    </source>
</evidence>
<dbReference type="PANTHER" id="PTHR34975">
    <property type="entry name" value="SPORE GERMINATION PROTEIN A2"/>
    <property type="match status" value="1"/>
</dbReference>
<gene>
    <name evidence="9" type="ORF">SAMN06264849_10631</name>
</gene>
<feature type="transmembrane region" description="Helical" evidence="8">
    <location>
        <begin position="69"/>
        <end position="90"/>
    </location>
</feature>
<keyword evidence="10" id="KW-1185">Reference proteome</keyword>
<keyword evidence="3" id="KW-0813">Transport</keyword>
<keyword evidence="6 8" id="KW-1133">Transmembrane helix</keyword>